<dbReference type="OrthoDB" id="5105559at2759"/>
<dbReference type="EMBL" id="JAGTJS010000007">
    <property type="protein sequence ID" value="KAH7264612.1"/>
    <property type="molecule type" value="Genomic_DNA"/>
</dbReference>
<feature type="compositionally biased region" description="Low complexity" evidence="1">
    <location>
        <begin position="188"/>
        <end position="200"/>
    </location>
</feature>
<proteinExistence type="predicted"/>
<name>A0A9P9KIV1_FUSSL</name>
<reference evidence="2" key="1">
    <citation type="journal article" date="2021" name="Nat. Commun.">
        <title>Genetic determinants of endophytism in the Arabidopsis root mycobiome.</title>
        <authorList>
            <person name="Mesny F."/>
            <person name="Miyauchi S."/>
            <person name="Thiergart T."/>
            <person name="Pickel B."/>
            <person name="Atanasova L."/>
            <person name="Karlsson M."/>
            <person name="Huettel B."/>
            <person name="Barry K.W."/>
            <person name="Haridas S."/>
            <person name="Chen C."/>
            <person name="Bauer D."/>
            <person name="Andreopoulos W."/>
            <person name="Pangilinan J."/>
            <person name="LaButti K."/>
            <person name="Riley R."/>
            <person name="Lipzen A."/>
            <person name="Clum A."/>
            <person name="Drula E."/>
            <person name="Henrissat B."/>
            <person name="Kohler A."/>
            <person name="Grigoriev I.V."/>
            <person name="Martin F.M."/>
            <person name="Hacquard S."/>
        </authorList>
    </citation>
    <scope>NUCLEOTIDE SEQUENCE</scope>
    <source>
        <strain evidence="2">FSSC 5 MPI-SDFR-AT-0091</strain>
    </source>
</reference>
<dbReference type="AlphaFoldDB" id="A0A9P9KIV1"/>
<organism evidence="2 3">
    <name type="scientific">Fusarium solani</name>
    <name type="common">Filamentous fungus</name>
    <dbReference type="NCBI Taxonomy" id="169388"/>
    <lineage>
        <taxon>Eukaryota</taxon>
        <taxon>Fungi</taxon>
        <taxon>Dikarya</taxon>
        <taxon>Ascomycota</taxon>
        <taxon>Pezizomycotina</taxon>
        <taxon>Sordariomycetes</taxon>
        <taxon>Hypocreomycetidae</taxon>
        <taxon>Hypocreales</taxon>
        <taxon>Nectriaceae</taxon>
        <taxon>Fusarium</taxon>
        <taxon>Fusarium solani species complex</taxon>
    </lineage>
</organism>
<feature type="region of interest" description="Disordered" evidence="1">
    <location>
        <begin position="142"/>
        <end position="165"/>
    </location>
</feature>
<sequence>MSPDDKVVEINDFQIPRLFERRPKTNKRQFRYCDETHGAILNALLDRADGPNDLDAVLSQGFNRFQILMEKCNLGPRGRGYKKTTLPTIRRCVDWVRAQALLHGALISTPNGLVRVPGHSFKTDTEATEWLEAKITARARPRVSKRSRSLPCQHQPTSPAESLPALETLSLSDNEPAEIVTPNNAPRRVSFSQPSLSRSRSSSRTRRFVRRRTDELRDEGRVLRF</sequence>
<feature type="region of interest" description="Disordered" evidence="1">
    <location>
        <begin position="177"/>
        <end position="207"/>
    </location>
</feature>
<keyword evidence="3" id="KW-1185">Reference proteome</keyword>
<evidence type="ECO:0000313" key="2">
    <source>
        <dbReference type="EMBL" id="KAH7264612.1"/>
    </source>
</evidence>
<protein>
    <submittedName>
        <fullName evidence="2">Uncharacterized protein</fullName>
    </submittedName>
</protein>
<accession>A0A9P9KIV1</accession>
<evidence type="ECO:0000256" key="1">
    <source>
        <dbReference type="SAM" id="MobiDB-lite"/>
    </source>
</evidence>
<comment type="caution">
    <text evidence="2">The sequence shown here is derived from an EMBL/GenBank/DDBJ whole genome shotgun (WGS) entry which is preliminary data.</text>
</comment>
<dbReference type="Proteomes" id="UP000736672">
    <property type="component" value="Unassembled WGS sequence"/>
</dbReference>
<evidence type="ECO:0000313" key="3">
    <source>
        <dbReference type="Proteomes" id="UP000736672"/>
    </source>
</evidence>
<gene>
    <name evidence="2" type="ORF">B0J15DRAFT_272517</name>
</gene>
<feature type="compositionally biased region" description="Polar residues" evidence="1">
    <location>
        <begin position="150"/>
        <end position="160"/>
    </location>
</feature>